<proteinExistence type="predicted"/>
<organism evidence="3 4">
    <name type="scientific">Diaphorina citri</name>
    <name type="common">Asian citrus psyllid</name>
    <dbReference type="NCBI Taxonomy" id="121845"/>
    <lineage>
        <taxon>Eukaryota</taxon>
        <taxon>Metazoa</taxon>
        <taxon>Ecdysozoa</taxon>
        <taxon>Arthropoda</taxon>
        <taxon>Hexapoda</taxon>
        <taxon>Insecta</taxon>
        <taxon>Pterygota</taxon>
        <taxon>Neoptera</taxon>
        <taxon>Paraneoptera</taxon>
        <taxon>Hemiptera</taxon>
        <taxon>Sternorrhyncha</taxon>
        <taxon>Psylloidea</taxon>
        <taxon>Psyllidae</taxon>
        <taxon>Diaphorininae</taxon>
        <taxon>Diaphorina</taxon>
    </lineage>
</organism>
<accession>A0A1S3DRG4</accession>
<feature type="domain" description="DUF4780" evidence="2">
    <location>
        <begin position="52"/>
        <end position="219"/>
    </location>
</feature>
<feature type="non-terminal residue" evidence="4">
    <location>
        <position position="1"/>
    </location>
</feature>
<feature type="compositionally biased region" description="Polar residues" evidence="1">
    <location>
        <begin position="304"/>
        <end position="316"/>
    </location>
</feature>
<evidence type="ECO:0000259" key="2">
    <source>
        <dbReference type="Pfam" id="PF16012"/>
    </source>
</evidence>
<sequence length="350" mass="37611">SADSTPEEKGGKQSEQKRQKVHIASPKSTPVGLEVVPESSAATTSFANALRSIKVGVLAERYPEENLTNEQMVAIQAQILEKISEKEGGPDPQFSGIAHRPGWLSITCDDEATSQWLKSIIGEVKPWEGANLKVVEEGDLPKSKILSAYFPSSSEDTTEKILKMVKKQNSRLATSEWKILRRNNEGTAAHVIMSVDLASVELLKTLSYKISFKFGKVTLHNKSEQKSKPNVPKPAKASSQPSGTGTAKATPQPSVSKPAKASNQPPGTQTAKADPKPSVSTPAKADPGPSGTTQAKATPKPSKVGTSASSQGSSLWTRREERGRHSDTPLKGLRPGKGKKDWKPRPRSPK</sequence>
<reference evidence="4" key="1">
    <citation type="submission" date="2025-08" db="UniProtKB">
        <authorList>
            <consortium name="RefSeq"/>
        </authorList>
    </citation>
    <scope>IDENTIFICATION</scope>
</reference>
<evidence type="ECO:0000313" key="3">
    <source>
        <dbReference type="Proteomes" id="UP000079169"/>
    </source>
</evidence>
<protein>
    <submittedName>
        <fullName evidence="4">Uncharacterized protein LOC103523090</fullName>
    </submittedName>
</protein>
<feature type="compositionally biased region" description="Polar residues" evidence="1">
    <location>
        <begin position="237"/>
        <end position="271"/>
    </location>
</feature>
<feature type="region of interest" description="Disordered" evidence="1">
    <location>
        <begin position="222"/>
        <end position="350"/>
    </location>
</feature>
<feature type="compositionally biased region" description="Basic and acidic residues" evidence="1">
    <location>
        <begin position="1"/>
        <end position="18"/>
    </location>
</feature>
<evidence type="ECO:0000313" key="4">
    <source>
        <dbReference type="RefSeq" id="XP_008486383.2"/>
    </source>
</evidence>
<dbReference type="PaxDb" id="121845-A0A1S3DRG4"/>
<dbReference type="RefSeq" id="XP_008486383.2">
    <property type="nucleotide sequence ID" value="XM_008488161.2"/>
</dbReference>
<dbReference type="GeneID" id="103523090"/>
<keyword evidence="3" id="KW-1185">Reference proteome</keyword>
<feature type="compositionally biased region" description="Basic and acidic residues" evidence="1">
    <location>
        <begin position="317"/>
        <end position="328"/>
    </location>
</feature>
<feature type="region of interest" description="Disordered" evidence="1">
    <location>
        <begin position="1"/>
        <end position="32"/>
    </location>
</feature>
<dbReference type="Proteomes" id="UP000079169">
    <property type="component" value="Unplaced"/>
</dbReference>
<gene>
    <name evidence="4" type="primary">LOC103523090</name>
</gene>
<dbReference type="Pfam" id="PF16012">
    <property type="entry name" value="DUF4780"/>
    <property type="match status" value="1"/>
</dbReference>
<dbReference type="KEGG" id="dci:103523090"/>
<dbReference type="AlphaFoldDB" id="A0A1S3DRG4"/>
<name>A0A1S3DRG4_DIACI</name>
<evidence type="ECO:0000256" key="1">
    <source>
        <dbReference type="SAM" id="MobiDB-lite"/>
    </source>
</evidence>
<dbReference type="InterPro" id="IPR031961">
    <property type="entry name" value="DUF4780"/>
</dbReference>
<dbReference type="STRING" id="121845.A0A1S3DRG4"/>